<name>B5VU01_YEAS6</name>
<protein>
    <submittedName>
        <fullName evidence="2">Uncharacterized protein</fullName>
    </submittedName>
</protein>
<reference evidence="2 3" key="1">
    <citation type="journal article" date="2008" name="FEMS Yeast Res.">
        <title>Comparative genome analysis of a Saccharomyces cerevisiae wine strain.</title>
        <authorList>
            <person name="Borneman A.R."/>
            <person name="Forgan A.H."/>
            <person name="Pretorius I.S."/>
            <person name="Chambers P.J."/>
        </authorList>
    </citation>
    <scope>NUCLEOTIDE SEQUENCE [LARGE SCALE GENOMIC DNA]</scope>
    <source>
        <strain evidence="2 3">AWRI1631</strain>
    </source>
</reference>
<comment type="caution">
    <text evidence="2">The sequence shown here is derived from an EMBL/GenBank/DDBJ whole genome shotgun (WGS) entry which is preliminary data.</text>
</comment>
<organism evidence="2 3">
    <name type="scientific">Saccharomyces cerevisiae (strain AWRI1631)</name>
    <name type="common">Baker's yeast</name>
    <dbReference type="NCBI Taxonomy" id="545124"/>
    <lineage>
        <taxon>Eukaryota</taxon>
        <taxon>Fungi</taxon>
        <taxon>Dikarya</taxon>
        <taxon>Ascomycota</taxon>
        <taxon>Saccharomycotina</taxon>
        <taxon>Saccharomycetes</taxon>
        <taxon>Saccharomycetales</taxon>
        <taxon>Saccharomycetaceae</taxon>
        <taxon>Saccharomyces</taxon>
    </lineage>
</organism>
<sequence>MGKVRFIRCTNHVLNLQFQKIISNFLQCSIFSNAFTRKLAKVMRYSTGINASLRKHNLPLIPYELQTRWIFKWRQVKIFLENYQAYRDRLGDVKDAGREHLVSRVKDHLTFDSKSIELLTYFVESCKIFDYLDSKFQENDYNNLPQVIPLYYLLEHFYKCCLVVSTGKEIHKLTKTMDFSHLNGPSTLSLEEKNIVLEAINDAHFCYQNYLSYIQSNPLYYVAVMLDPTAKHEQLYKAMNADEFTIRMNSVTSFIRSYLSEENSTRCEDRDAAQVSYEEEVCDDDYRSFNVHEQPRLAQLPESESTPTNDDNEVLKEWHQYQKEPIICGKSRKEA</sequence>
<dbReference type="InterPro" id="IPR012337">
    <property type="entry name" value="RNaseH-like_sf"/>
</dbReference>
<dbReference type="EMBL" id="ABSV01002468">
    <property type="protein sequence ID" value="EDZ68594.1"/>
    <property type="molecule type" value="Genomic_DNA"/>
</dbReference>
<accession>B5VU01</accession>
<dbReference type="SUPFAM" id="SSF53098">
    <property type="entry name" value="Ribonuclease H-like"/>
    <property type="match status" value="1"/>
</dbReference>
<evidence type="ECO:0000313" key="2">
    <source>
        <dbReference type="EMBL" id="EDZ68594.1"/>
    </source>
</evidence>
<dbReference type="AlphaFoldDB" id="B5VU01"/>
<dbReference type="Proteomes" id="UP000008988">
    <property type="component" value="Unassembled WGS sequence"/>
</dbReference>
<gene>
    <name evidence="2" type="ORF">AWRI1631_11080020</name>
</gene>
<evidence type="ECO:0000256" key="1">
    <source>
        <dbReference type="SAM" id="MobiDB-lite"/>
    </source>
</evidence>
<evidence type="ECO:0000313" key="3">
    <source>
        <dbReference type="Proteomes" id="UP000008988"/>
    </source>
</evidence>
<proteinExistence type="predicted"/>
<feature type="region of interest" description="Disordered" evidence="1">
    <location>
        <begin position="294"/>
        <end position="315"/>
    </location>
</feature>
<feature type="non-terminal residue" evidence="2">
    <location>
        <position position="335"/>
    </location>
</feature>